<reference evidence="1 2" key="1">
    <citation type="submission" date="2018-06" db="EMBL/GenBank/DDBJ databases">
        <title>Sphaerisporangium craniellae sp. nov., isolated from a marine sponge in the South China Sea.</title>
        <authorList>
            <person name="Li L."/>
        </authorList>
    </citation>
    <scope>NUCLEOTIDE SEQUENCE [LARGE SCALE GENOMIC DNA]</scope>
    <source>
        <strain evidence="1 2">LHW63015</strain>
    </source>
</reference>
<keyword evidence="2" id="KW-1185">Reference proteome</keyword>
<sequence>MVQIFTGLREGDPARNDDLDLVVQLMTDLWDSQIPARAFRKHAASLEGFQELEPSEEPATKTAEIFSFYSVLVLRYAALYRAGAGAEEALRCAHSCLTAMGQLDQNLPTADFFSQEADSQVRSAPWPALDESGSQALSQLRETDRVAGRERLAAVRRVILR</sequence>
<comment type="caution">
    <text evidence="1">The sequence shown here is derived from an EMBL/GenBank/DDBJ whole genome shotgun (WGS) entry which is preliminary data.</text>
</comment>
<dbReference type="EMBL" id="QMEY01000003">
    <property type="protein sequence ID" value="RBQ20018.1"/>
    <property type="molecule type" value="Genomic_DNA"/>
</dbReference>
<accession>A0A366M1C8</accession>
<name>A0A366M1C8_9ACTN</name>
<protein>
    <submittedName>
        <fullName evidence="1">Uncharacterized protein</fullName>
    </submittedName>
</protein>
<dbReference type="Proteomes" id="UP000253303">
    <property type="component" value="Unassembled WGS sequence"/>
</dbReference>
<evidence type="ECO:0000313" key="2">
    <source>
        <dbReference type="Proteomes" id="UP000253303"/>
    </source>
</evidence>
<gene>
    <name evidence="1" type="ORF">DP939_09305</name>
</gene>
<organism evidence="1 2">
    <name type="scientific">Spongiactinospora rosea</name>
    <dbReference type="NCBI Taxonomy" id="2248750"/>
    <lineage>
        <taxon>Bacteria</taxon>
        <taxon>Bacillati</taxon>
        <taxon>Actinomycetota</taxon>
        <taxon>Actinomycetes</taxon>
        <taxon>Streptosporangiales</taxon>
        <taxon>Streptosporangiaceae</taxon>
        <taxon>Spongiactinospora</taxon>
    </lineage>
</organism>
<evidence type="ECO:0000313" key="1">
    <source>
        <dbReference type="EMBL" id="RBQ20018.1"/>
    </source>
</evidence>
<dbReference type="AlphaFoldDB" id="A0A366M1C8"/>
<proteinExistence type="predicted"/>